<organism evidence="2 3">
    <name type="scientific">Simonsiella muelleri ATCC 29453</name>
    <dbReference type="NCBI Taxonomy" id="641147"/>
    <lineage>
        <taxon>Bacteria</taxon>
        <taxon>Pseudomonadati</taxon>
        <taxon>Pseudomonadota</taxon>
        <taxon>Betaproteobacteria</taxon>
        <taxon>Neisseriales</taxon>
        <taxon>Neisseriaceae</taxon>
        <taxon>Simonsiella</taxon>
    </lineage>
</organism>
<evidence type="ECO:0000313" key="2">
    <source>
        <dbReference type="EMBL" id="EJZ50225.1"/>
    </source>
</evidence>
<dbReference type="OrthoDB" id="9955855at2"/>
<dbReference type="eggNOG" id="ENOG5033TT2">
    <property type="taxonomic scope" value="Bacteria"/>
</dbReference>
<dbReference type="AlphaFoldDB" id="U6Q289"/>
<dbReference type="STRING" id="641147.HMPREF9021_02537"/>
<reference evidence="2 3" key="2">
    <citation type="submission" date="2011-10" db="EMBL/GenBank/DDBJ databases">
        <title>The Genome Sequence of Simonsiella muelleri ATCC 29453.</title>
        <authorList>
            <consortium name="The Broad Institute Genome Sequencing Platform"/>
            <consortium name="The Broad Institute Genome Sequencing Center for Infectious Disease"/>
            <person name="Earl A."/>
            <person name="Ward D."/>
            <person name="Feldgarden M."/>
            <person name="Gevers D."/>
            <person name="Izard J."/>
            <person name="Baranova O.V."/>
            <person name="Blanton J.M."/>
            <person name="Tanner A.C."/>
            <person name="Dewhirst F."/>
            <person name="Young S.K."/>
            <person name="Zeng Q."/>
            <person name="Gargeya S."/>
            <person name="Fitzgerald M."/>
            <person name="Haas B."/>
            <person name="Abouelleil A."/>
            <person name="Alvarado L."/>
            <person name="Arachchi H.M."/>
            <person name="Berlin A."/>
            <person name="Brown A."/>
            <person name="Chapman S.B."/>
            <person name="Chen Z."/>
            <person name="Dunbar C."/>
            <person name="Freedman E."/>
            <person name="Gearin G."/>
            <person name="Goldberg J."/>
            <person name="Griggs A."/>
            <person name="Gujja S."/>
            <person name="Heiman D."/>
            <person name="Howarth C."/>
            <person name="Larson L."/>
            <person name="Lui A."/>
            <person name="MacDonald P.J.P."/>
            <person name="Montmayeur A."/>
            <person name="Murphy C."/>
            <person name="Neiman D."/>
            <person name="Pearson M."/>
            <person name="Priest M."/>
            <person name="Roberts A."/>
            <person name="Saif S."/>
            <person name="Shea T."/>
            <person name="Shenoy N."/>
            <person name="Sisk P."/>
            <person name="Stolte C."/>
            <person name="Sykes S."/>
            <person name="Wortman J."/>
            <person name="Nusbaum C."/>
            <person name="Birren B."/>
        </authorList>
    </citation>
    <scope>NUCLEOTIDE SEQUENCE [LARGE SCALE GENOMIC DNA]</scope>
    <source>
        <strain evidence="2 3">ATCC 29453</strain>
    </source>
</reference>
<reference evidence="2 3" key="1">
    <citation type="submission" date="2010-03" db="EMBL/GenBank/DDBJ databases">
        <authorList>
            <consortium name="The Broad Institute Genome Sequencing Platform"/>
            <person name="Ward D."/>
            <person name="Earl A."/>
            <person name="Feldgarden M."/>
            <person name="Gevers D."/>
            <person name="Young S."/>
            <person name="Zeng Q."/>
            <person name="Koehrsen M."/>
            <person name="Alvarado L."/>
            <person name="Berlin A.M."/>
            <person name="Borenstein D."/>
            <person name="Chapman S.B."/>
            <person name="Chen Z."/>
            <person name="Engels R."/>
            <person name="Freedman E."/>
            <person name="Gellesch M."/>
            <person name="Goldberg J."/>
            <person name="Griggs A."/>
            <person name="Gujja S."/>
            <person name="Heilman E.R."/>
            <person name="Heiman D.I."/>
            <person name="Hepburn T.A."/>
            <person name="Howarth C."/>
            <person name="Jen D."/>
            <person name="Larson L."/>
            <person name="Mehta T."/>
            <person name="Park D."/>
            <person name="Pearson M."/>
            <person name="Richards J."/>
            <person name="Roberts A."/>
            <person name="Saif S."/>
            <person name="Shea T.D."/>
            <person name="Shenoy N."/>
            <person name="Sisk P."/>
            <person name="Stolte C."/>
            <person name="Sykes S.N."/>
            <person name="Walk T."/>
            <person name="White J."/>
            <person name="Yandava C."/>
            <person name="Izard J."/>
            <person name="Baranova O.V."/>
            <person name="Blanton J.M."/>
            <person name="Tanner A.C."/>
            <person name="Dewhirst F."/>
            <person name="Haas B."/>
            <person name="Nusbaum C."/>
            <person name="Birren B."/>
        </authorList>
    </citation>
    <scope>NUCLEOTIDE SEQUENCE [LARGE SCALE GENOMIC DNA]</scope>
    <source>
        <strain evidence="2 3">ATCC 29453</strain>
    </source>
</reference>
<accession>U6Q289</accession>
<protein>
    <recommendedName>
        <fullName evidence="1">Surface-adhesin protein E-like domain-containing protein</fullName>
    </recommendedName>
</protein>
<dbReference type="PROSITE" id="PS51257">
    <property type="entry name" value="PROKAR_LIPOPROTEIN"/>
    <property type="match status" value="1"/>
</dbReference>
<keyword evidence="3" id="KW-1185">Reference proteome</keyword>
<dbReference type="KEGG" id="smur:BWP33_06030"/>
<evidence type="ECO:0000259" key="1">
    <source>
        <dbReference type="Pfam" id="PF16747"/>
    </source>
</evidence>
<dbReference type="InterPro" id="IPR031939">
    <property type="entry name" value="Adhesin_E-like"/>
</dbReference>
<name>U6Q289_9NEIS</name>
<comment type="caution">
    <text evidence="2">The sequence shown here is derived from an EMBL/GenBank/DDBJ whole genome shotgun (WGS) entry which is preliminary data.</text>
</comment>
<dbReference type="EMBL" id="ADCY02000029">
    <property type="protein sequence ID" value="EJZ50225.1"/>
    <property type="molecule type" value="Genomic_DNA"/>
</dbReference>
<evidence type="ECO:0000313" key="3">
    <source>
        <dbReference type="Proteomes" id="UP000017813"/>
    </source>
</evidence>
<dbReference type="Pfam" id="PF16747">
    <property type="entry name" value="Adhesin_E"/>
    <property type="match status" value="1"/>
</dbReference>
<dbReference type="Proteomes" id="UP000017813">
    <property type="component" value="Unassembled WGS sequence"/>
</dbReference>
<gene>
    <name evidence="2" type="ORF">HMPREF9021_02537</name>
</gene>
<dbReference type="HOGENOM" id="CLU_1320178_0_0_4"/>
<sequence>MQKWYYLAGFAVMLAACSQEKDRFIQPTAASKPATASDITLASDVARAASVPVIGASAASAIGASSVAASAASAVAASTPSTPDAVSKSKKIPIGGSTEFGNTVYYFPASIKKEGKLLHVLTENRFDKTQTLPDSGKSFQYSLITEAVDCERRLTDPIAVTHYSSKNEKVESHTFPYPDYNTWTELELQALADEHPDSAFIAAVCQKK</sequence>
<proteinExistence type="predicted"/>
<feature type="domain" description="Surface-adhesin protein E-like" evidence="1">
    <location>
        <begin position="98"/>
        <end position="205"/>
    </location>
</feature>